<dbReference type="Proteomes" id="UP001596306">
    <property type="component" value="Unassembled WGS sequence"/>
</dbReference>
<reference evidence="6" key="1">
    <citation type="journal article" date="2019" name="Int. J. Syst. Evol. Microbiol.">
        <title>The Global Catalogue of Microorganisms (GCM) 10K type strain sequencing project: providing services to taxonomists for standard genome sequencing and annotation.</title>
        <authorList>
            <consortium name="The Broad Institute Genomics Platform"/>
            <consortium name="The Broad Institute Genome Sequencing Center for Infectious Disease"/>
            <person name="Wu L."/>
            <person name="Ma J."/>
        </authorList>
    </citation>
    <scope>NUCLEOTIDE SEQUENCE [LARGE SCALE GENOMIC DNA]</scope>
    <source>
        <strain evidence="6">CCUG 43304</strain>
    </source>
</reference>
<dbReference type="PROSITE" id="PS50043">
    <property type="entry name" value="HTH_LUXR_2"/>
    <property type="match status" value="1"/>
</dbReference>
<keyword evidence="6" id="KW-1185">Reference proteome</keyword>
<dbReference type="PANTHER" id="PTHR44688">
    <property type="entry name" value="DNA-BINDING TRANSCRIPTIONAL ACTIVATOR DEVR_DOSR"/>
    <property type="match status" value="1"/>
</dbReference>
<accession>A0ABW1VK16</accession>
<keyword evidence="1" id="KW-0805">Transcription regulation</keyword>
<keyword evidence="2" id="KW-0238">DNA-binding</keyword>
<dbReference type="SUPFAM" id="SSF46894">
    <property type="entry name" value="C-terminal effector domain of the bipartite response regulators"/>
    <property type="match status" value="1"/>
</dbReference>
<evidence type="ECO:0000259" key="4">
    <source>
        <dbReference type="PROSITE" id="PS50043"/>
    </source>
</evidence>
<dbReference type="InterPro" id="IPR016032">
    <property type="entry name" value="Sig_transdc_resp-reg_C-effctor"/>
</dbReference>
<dbReference type="PANTHER" id="PTHR44688:SF16">
    <property type="entry name" value="DNA-BINDING TRANSCRIPTIONAL ACTIVATOR DEVR_DOSR"/>
    <property type="match status" value="1"/>
</dbReference>
<name>A0ABW1VK16_9MICO</name>
<comment type="caution">
    <text evidence="5">The sequence shown here is derived from an EMBL/GenBank/DDBJ whole genome shotgun (WGS) entry which is preliminary data.</text>
</comment>
<evidence type="ECO:0000313" key="5">
    <source>
        <dbReference type="EMBL" id="MFC6357113.1"/>
    </source>
</evidence>
<keyword evidence="3" id="KW-0804">Transcription</keyword>
<proteinExistence type="predicted"/>
<dbReference type="Gene3D" id="1.10.10.10">
    <property type="entry name" value="Winged helix-like DNA-binding domain superfamily/Winged helix DNA-binding domain"/>
    <property type="match status" value="1"/>
</dbReference>
<dbReference type="CDD" id="cd06170">
    <property type="entry name" value="LuxR_C_like"/>
    <property type="match status" value="1"/>
</dbReference>
<dbReference type="InterPro" id="IPR027417">
    <property type="entry name" value="P-loop_NTPase"/>
</dbReference>
<organism evidence="5 6">
    <name type="scientific">Luethyella okanaganae</name>
    <dbReference type="NCBI Taxonomy" id="69372"/>
    <lineage>
        <taxon>Bacteria</taxon>
        <taxon>Bacillati</taxon>
        <taxon>Actinomycetota</taxon>
        <taxon>Actinomycetes</taxon>
        <taxon>Micrococcales</taxon>
        <taxon>Microbacteriaceae</taxon>
        <taxon>Luethyella</taxon>
    </lineage>
</organism>
<dbReference type="SUPFAM" id="SSF52540">
    <property type="entry name" value="P-loop containing nucleoside triphosphate hydrolases"/>
    <property type="match status" value="1"/>
</dbReference>
<dbReference type="Pfam" id="PF00196">
    <property type="entry name" value="GerE"/>
    <property type="match status" value="1"/>
</dbReference>
<dbReference type="InterPro" id="IPR000792">
    <property type="entry name" value="Tscrpt_reg_LuxR_C"/>
</dbReference>
<dbReference type="EMBL" id="JBHSTP010000003">
    <property type="protein sequence ID" value="MFC6357113.1"/>
    <property type="molecule type" value="Genomic_DNA"/>
</dbReference>
<evidence type="ECO:0000256" key="2">
    <source>
        <dbReference type="ARBA" id="ARBA00023125"/>
    </source>
</evidence>
<protein>
    <submittedName>
        <fullName evidence="5">LuxR C-terminal-related transcriptional regulator</fullName>
    </submittedName>
</protein>
<feature type="domain" description="HTH luxR-type" evidence="4">
    <location>
        <begin position="791"/>
        <end position="855"/>
    </location>
</feature>
<dbReference type="InterPro" id="IPR036388">
    <property type="entry name" value="WH-like_DNA-bd_sf"/>
</dbReference>
<dbReference type="RefSeq" id="WP_386732578.1">
    <property type="nucleotide sequence ID" value="NZ_JBHSTP010000003.1"/>
</dbReference>
<evidence type="ECO:0000313" key="6">
    <source>
        <dbReference type="Proteomes" id="UP001596306"/>
    </source>
</evidence>
<evidence type="ECO:0000256" key="1">
    <source>
        <dbReference type="ARBA" id="ARBA00023015"/>
    </source>
</evidence>
<gene>
    <name evidence="5" type="ORF">ACFQB0_13460</name>
</gene>
<sequence>MFEHEVRRTIDYVARGMSVRIVGAAGSGRSTVARQVIAELEKTGTPVYGIDADHTFRGTPFAGLGSLGLDIRPRQNGSWGFVDTFAEHVTRSGSPVLVVDGLDTIDTNSMDVIDLVQRRTNCPLVLTMSEYAQSAAGPLPSPYSRWPEAHVQLSPLRYDQVHSLVTDLLKAPVDADTTATILTKSAGNPRLISRIAESAILAHQLALVDGQWRMTGQTLWNEHLIGAVETLLQGLDQNCLSALQAMSMLGAQPVERLWEAIAPDTLAVLERRGLVQAMDDIDGDIHAAVSPPLIADYFRDERIWPRYRIQERHTTRALDASLRPMPAEEPPSPTIANVIAALRLERTTENAAATRYFLELLQSREQVHFDRWDAQRTMSNAVAFLRVHWGTPVDPDRVATVFRHTDASAADPAEHLFFTMTHAMWSLSRSGDLDAARRALVDFGTDHAAWRPEIDAFALFLQANAIGIPEDIDGFFARSSSHHPRSGVLAVVRGMLEVYRFNPQAALDAVDGADGFELVPRIEPFIRGLAMFGAGRIEEALVFAAGVRTASRQEVDQFGFVASSYVAAVSLIYLGHFDEAEHVIGCVLAMGRPGFLVDSLYDAMLRLACIRTATAAPTSSEFSLASQASADAPDVGPLPGIGKGVYDLLTQFRTRPDAFEGRAIDLVTRQLDRGFVLEAVYSSLLALCVMPGARILEEVRTLLSERGVTSHDQLLDIAEAVLDDDHQRLTKLLDRYEYDGDTYQVGMLLRGAAQRHVLYGESAAAGALQRAASAFTTRFPRAGQHMTIRAPQDSLVQLTAREVEIAFLAGKLTNTEIAKHLGISIRTVEHHISNALKKSHVTTRSDLFDRVRYLPDLDRSGRITSCTGS</sequence>
<dbReference type="SMART" id="SM00421">
    <property type="entry name" value="HTH_LUXR"/>
    <property type="match status" value="1"/>
</dbReference>
<evidence type="ECO:0000256" key="3">
    <source>
        <dbReference type="ARBA" id="ARBA00023163"/>
    </source>
</evidence>